<sequence>MNRQDIRNFRYLMVDITMLPKITFLHVAVLNQGHAFGGSLFHLLRICPGLRRLSLVLHTSSSLEAQSACPSGCICDQPTSWKTEELLLKHLEDTRIRNLKGAEHEVAFFKRLFNCAKVLKSMSITFDYPSCKQGQRVLPSISRTPQGSKNKISQKATCVVVHETPASLPLLSLD</sequence>
<dbReference type="STRING" id="888268.A0A1E5UYW7"/>
<protein>
    <recommendedName>
        <fullName evidence="3">FBD domain-containing protein</fullName>
    </recommendedName>
</protein>
<dbReference type="PANTHER" id="PTHR34709">
    <property type="entry name" value="OS10G0396666 PROTEIN"/>
    <property type="match status" value="1"/>
</dbReference>
<evidence type="ECO:0000313" key="2">
    <source>
        <dbReference type="Proteomes" id="UP000095767"/>
    </source>
</evidence>
<proteinExistence type="predicted"/>
<evidence type="ECO:0008006" key="3">
    <source>
        <dbReference type="Google" id="ProtNLM"/>
    </source>
</evidence>
<dbReference type="AlphaFoldDB" id="A0A1E5UYW7"/>
<gene>
    <name evidence="1" type="ORF">BAE44_0020867</name>
</gene>
<comment type="caution">
    <text evidence="1">The sequence shown here is derived from an EMBL/GenBank/DDBJ whole genome shotgun (WGS) entry which is preliminary data.</text>
</comment>
<dbReference type="PANTHER" id="PTHR34709:SF61">
    <property type="entry name" value="OS07G0229100 PROTEIN"/>
    <property type="match status" value="1"/>
</dbReference>
<accession>A0A1E5UYW7</accession>
<organism evidence="1 2">
    <name type="scientific">Dichanthelium oligosanthes</name>
    <dbReference type="NCBI Taxonomy" id="888268"/>
    <lineage>
        <taxon>Eukaryota</taxon>
        <taxon>Viridiplantae</taxon>
        <taxon>Streptophyta</taxon>
        <taxon>Embryophyta</taxon>
        <taxon>Tracheophyta</taxon>
        <taxon>Spermatophyta</taxon>
        <taxon>Magnoliopsida</taxon>
        <taxon>Liliopsida</taxon>
        <taxon>Poales</taxon>
        <taxon>Poaceae</taxon>
        <taxon>PACMAD clade</taxon>
        <taxon>Panicoideae</taxon>
        <taxon>Panicodae</taxon>
        <taxon>Paniceae</taxon>
        <taxon>Dichantheliinae</taxon>
        <taxon>Dichanthelium</taxon>
    </lineage>
</organism>
<evidence type="ECO:0000313" key="1">
    <source>
        <dbReference type="EMBL" id="OEL18112.1"/>
    </source>
</evidence>
<dbReference type="InterPro" id="IPR055312">
    <property type="entry name" value="FBL15-like"/>
</dbReference>
<name>A0A1E5UYW7_9POAL</name>
<dbReference type="OrthoDB" id="692170at2759"/>
<dbReference type="Proteomes" id="UP000095767">
    <property type="component" value="Unassembled WGS sequence"/>
</dbReference>
<dbReference type="EMBL" id="LWDX02057666">
    <property type="protein sequence ID" value="OEL18112.1"/>
    <property type="molecule type" value="Genomic_DNA"/>
</dbReference>
<keyword evidence="2" id="KW-1185">Reference proteome</keyword>
<reference evidence="1 2" key="1">
    <citation type="submission" date="2016-09" db="EMBL/GenBank/DDBJ databases">
        <title>The draft genome of Dichanthelium oligosanthes: A C3 panicoid grass species.</title>
        <authorList>
            <person name="Studer A.J."/>
            <person name="Schnable J.C."/>
            <person name="Brutnell T.P."/>
        </authorList>
    </citation>
    <scope>NUCLEOTIDE SEQUENCE [LARGE SCALE GENOMIC DNA]</scope>
    <source>
        <strain evidence="2">cv. Kellogg 1175</strain>
        <tissue evidence="1">Leaf</tissue>
    </source>
</reference>